<dbReference type="RefSeq" id="WP_239022292.1">
    <property type="nucleotide sequence ID" value="NZ_CP034929.1"/>
</dbReference>
<dbReference type="InterPro" id="IPR036388">
    <property type="entry name" value="WH-like_DNA-bd_sf"/>
</dbReference>
<keyword evidence="6" id="KW-1185">Reference proteome</keyword>
<dbReference type="SUPFAM" id="SSF48008">
    <property type="entry name" value="GntR ligand-binding domain-like"/>
    <property type="match status" value="1"/>
</dbReference>
<evidence type="ECO:0000313" key="5">
    <source>
        <dbReference type="EMBL" id="MFC6152323.1"/>
    </source>
</evidence>
<evidence type="ECO:0000259" key="4">
    <source>
        <dbReference type="PROSITE" id="PS50949"/>
    </source>
</evidence>
<dbReference type="Proteomes" id="UP001596098">
    <property type="component" value="Unassembled WGS sequence"/>
</dbReference>
<keyword evidence="1" id="KW-0805">Transcription regulation</keyword>
<dbReference type="PANTHER" id="PTHR43537:SF44">
    <property type="entry name" value="GNTR FAMILY REGULATORY PROTEIN"/>
    <property type="match status" value="1"/>
</dbReference>
<dbReference type="InterPro" id="IPR008920">
    <property type="entry name" value="TF_FadR/GntR_C"/>
</dbReference>
<dbReference type="Pfam" id="PF07729">
    <property type="entry name" value="FCD"/>
    <property type="match status" value="1"/>
</dbReference>
<dbReference type="Pfam" id="PF00392">
    <property type="entry name" value="GntR"/>
    <property type="match status" value="1"/>
</dbReference>
<dbReference type="Gene3D" id="1.10.10.10">
    <property type="entry name" value="Winged helix-like DNA-binding domain superfamily/Winged helix DNA-binding domain"/>
    <property type="match status" value="1"/>
</dbReference>
<protein>
    <submittedName>
        <fullName evidence="5">FadR/GntR family transcriptional regulator</fullName>
    </submittedName>
</protein>
<dbReference type="SMART" id="SM00895">
    <property type="entry name" value="FCD"/>
    <property type="match status" value="1"/>
</dbReference>
<dbReference type="PROSITE" id="PS50949">
    <property type="entry name" value="HTH_GNTR"/>
    <property type="match status" value="1"/>
</dbReference>
<dbReference type="EMBL" id="JBHSQI010000001">
    <property type="protein sequence ID" value="MFC6152323.1"/>
    <property type="molecule type" value="Genomic_DNA"/>
</dbReference>
<evidence type="ECO:0000313" key="6">
    <source>
        <dbReference type="Proteomes" id="UP001596098"/>
    </source>
</evidence>
<name>A0ABW1QTH7_9ACTN</name>
<keyword evidence="2" id="KW-0238">DNA-binding</keyword>
<keyword evidence="3" id="KW-0804">Transcription</keyword>
<dbReference type="PANTHER" id="PTHR43537">
    <property type="entry name" value="TRANSCRIPTIONAL REGULATOR, GNTR FAMILY"/>
    <property type="match status" value="1"/>
</dbReference>
<proteinExistence type="predicted"/>
<accession>A0ABW1QTH7</accession>
<dbReference type="Gene3D" id="1.20.120.530">
    <property type="entry name" value="GntR ligand-binding domain-like"/>
    <property type="match status" value="1"/>
</dbReference>
<comment type="caution">
    <text evidence="5">The sequence shown here is derived from an EMBL/GenBank/DDBJ whole genome shotgun (WGS) entry which is preliminary data.</text>
</comment>
<gene>
    <name evidence="5" type="ORF">ACFPWU_01420</name>
</gene>
<feature type="domain" description="HTH gntR-type" evidence="4">
    <location>
        <begin position="1"/>
        <end position="64"/>
    </location>
</feature>
<organism evidence="5 6">
    <name type="scientific">Nocardioides yefusunii</name>
    <dbReference type="NCBI Taxonomy" id="2500546"/>
    <lineage>
        <taxon>Bacteria</taxon>
        <taxon>Bacillati</taxon>
        <taxon>Actinomycetota</taxon>
        <taxon>Actinomycetes</taxon>
        <taxon>Propionibacteriales</taxon>
        <taxon>Nocardioidaceae</taxon>
        <taxon>Nocardioides</taxon>
    </lineage>
</organism>
<dbReference type="SUPFAM" id="SSF46785">
    <property type="entry name" value="Winged helix' DNA-binding domain"/>
    <property type="match status" value="1"/>
</dbReference>
<evidence type="ECO:0000256" key="2">
    <source>
        <dbReference type="ARBA" id="ARBA00023125"/>
    </source>
</evidence>
<dbReference type="InterPro" id="IPR036390">
    <property type="entry name" value="WH_DNA-bd_sf"/>
</dbReference>
<dbReference type="InterPro" id="IPR000524">
    <property type="entry name" value="Tscrpt_reg_HTH_GntR"/>
</dbReference>
<sequence length="240" mass="26936">MHGAVVESIGSGIALGRVTGTLDLDEIAAHFGVSRSLIREALRTLAAKGMVAARQRSGTRVTPVQEWAALDEQVIRWRAAGPDRFKQLHDSLEIRERLEPLAARRMALKQDEEWIAVLRRATQQIDQAVTMRDQRLMASADTTYHRALYLGSGSELLAETSETVHACLWIPDFQEVQRFNPQTPQRHRRLTQAIVDGRAEAAEEACVEVIMLTRLVFASAHEEIVRARSRSADRRPAPRT</sequence>
<evidence type="ECO:0000256" key="3">
    <source>
        <dbReference type="ARBA" id="ARBA00023163"/>
    </source>
</evidence>
<reference evidence="6" key="1">
    <citation type="journal article" date="2019" name="Int. J. Syst. Evol. Microbiol.">
        <title>The Global Catalogue of Microorganisms (GCM) 10K type strain sequencing project: providing services to taxonomists for standard genome sequencing and annotation.</title>
        <authorList>
            <consortium name="The Broad Institute Genomics Platform"/>
            <consortium name="The Broad Institute Genome Sequencing Center for Infectious Disease"/>
            <person name="Wu L."/>
            <person name="Ma J."/>
        </authorList>
    </citation>
    <scope>NUCLEOTIDE SEQUENCE [LARGE SCALE GENOMIC DNA]</scope>
    <source>
        <strain evidence="6">DFY28</strain>
    </source>
</reference>
<dbReference type="SMART" id="SM00345">
    <property type="entry name" value="HTH_GNTR"/>
    <property type="match status" value="1"/>
</dbReference>
<evidence type="ECO:0000256" key="1">
    <source>
        <dbReference type="ARBA" id="ARBA00023015"/>
    </source>
</evidence>
<dbReference type="InterPro" id="IPR011711">
    <property type="entry name" value="GntR_C"/>
</dbReference>